<name>A0A383ULL8_BLUHO</name>
<dbReference type="AlphaFoldDB" id="A0A383ULL8"/>
<accession>A0A383ULL8</accession>
<dbReference type="VEuPathDB" id="FungiDB:BLGHR1_11351"/>
<dbReference type="EMBL" id="UNSH01000014">
    <property type="protein sequence ID" value="SZF00608.1"/>
    <property type="molecule type" value="Genomic_DNA"/>
</dbReference>
<organism evidence="2 3">
    <name type="scientific">Blumeria hordei</name>
    <name type="common">Barley powdery mildew</name>
    <name type="synonym">Blumeria graminis f. sp. hordei</name>
    <dbReference type="NCBI Taxonomy" id="2867405"/>
    <lineage>
        <taxon>Eukaryota</taxon>
        <taxon>Fungi</taxon>
        <taxon>Dikarya</taxon>
        <taxon>Ascomycota</taxon>
        <taxon>Pezizomycotina</taxon>
        <taxon>Leotiomycetes</taxon>
        <taxon>Erysiphales</taxon>
        <taxon>Erysiphaceae</taxon>
        <taxon>Blumeria</taxon>
    </lineage>
</organism>
<evidence type="ECO:0000313" key="2">
    <source>
        <dbReference type="EMBL" id="SZF00608.1"/>
    </source>
</evidence>
<dbReference type="Proteomes" id="UP000275772">
    <property type="component" value="Unassembled WGS sequence"/>
</dbReference>
<gene>
    <name evidence="2" type="ORF">BLGHR1_11351</name>
</gene>
<evidence type="ECO:0000256" key="1">
    <source>
        <dbReference type="SAM" id="MobiDB-lite"/>
    </source>
</evidence>
<protein>
    <submittedName>
        <fullName evidence="2">Uncharacterized protein</fullName>
    </submittedName>
</protein>
<evidence type="ECO:0000313" key="3">
    <source>
        <dbReference type="Proteomes" id="UP000275772"/>
    </source>
</evidence>
<feature type="compositionally biased region" description="Polar residues" evidence="1">
    <location>
        <begin position="55"/>
        <end position="73"/>
    </location>
</feature>
<sequence length="73" mass="8343">MSTVLNSHASYINTTQNEDYATPFTQDHYSYSKIMAQHTLRQMNMAQRNSRRQDSGQSATQIGVPKTWTSENS</sequence>
<proteinExistence type="predicted"/>
<reference evidence="2 3" key="1">
    <citation type="submission" date="2017-11" db="EMBL/GenBank/DDBJ databases">
        <authorList>
            <person name="Kracher B."/>
        </authorList>
    </citation>
    <scope>NUCLEOTIDE SEQUENCE [LARGE SCALE GENOMIC DNA]</scope>
    <source>
        <strain evidence="2 3">RACE1</strain>
    </source>
</reference>
<feature type="region of interest" description="Disordered" evidence="1">
    <location>
        <begin position="44"/>
        <end position="73"/>
    </location>
</feature>